<dbReference type="InterPro" id="IPR001841">
    <property type="entry name" value="Znf_RING"/>
</dbReference>
<evidence type="ECO:0000256" key="2">
    <source>
        <dbReference type="ARBA" id="ARBA00022679"/>
    </source>
</evidence>
<proteinExistence type="predicted"/>
<dbReference type="SUPFAM" id="SSF56112">
    <property type="entry name" value="Protein kinase-like (PK-like)"/>
    <property type="match status" value="2"/>
</dbReference>
<evidence type="ECO:0000313" key="15">
    <source>
        <dbReference type="Proteomes" id="UP000186817"/>
    </source>
</evidence>
<comment type="caution">
    <text evidence="14">The sequence shown here is derived from an EMBL/GenBank/DDBJ whole genome shotgun (WGS) entry which is preliminary data.</text>
</comment>
<protein>
    <submittedName>
        <fullName evidence="14">Calcium-dependent protein kinase 1</fullName>
    </submittedName>
</protein>
<keyword evidence="11" id="KW-0812">Transmembrane</keyword>
<dbReference type="SMART" id="SM00220">
    <property type="entry name" value="S_TKc"/>
    <property type="match status" value="1"/>
</dbReference>
<evidence type="ECO:0000256" key="3">
    <source>
        <dbReference type="ARBA" id="ARBA00022723"/>
    </source>
</evidence>
<dbReference type="GO" id="GO:0005524">
    <property type="term" value="F:ATP binding"/>
    <property type="evidence" value="ECO:0007669"/>
    <property type="project" value="UniProtKB-KW"/>
</dbReference>
<dbReference type="InterPro" id="IPR050205">
    <property type="entry name" value="CDPK_Ser/Thr_kinases"/>
</dbReference>
<dbReference type="EMBL" id="LSRX01000485">
    <property type="protein sequence ID" value="OLP95928.1"/>
    <property type="molecule type" value="Genomic_DNA"/>
</dbReference>
<sequence length="1122" mass="124130">MLRVYEGTSDLRNATALKANAETGEAKTRTRQDLSDLLELLPSVTIAYYRMRFTSVFDKVRVVAPRLLAADNLDEFFEVPDRASLMSILQSVAAYDTATKIGLYVLAFVAEKLLLGYSSSCLERHVQFWETEREEEEEEPVAEPEAIAWVEKVAEFLEEFRVTHGRFVWAAKDKIVELLSQGHVIKKAPAIPSTGTGMVAGNAVGWKVWAWAKLVNTWASLRWPDLQVIIPARSVLPMGLSLMEVSPKDKAEHTAEQPRHRWRLVIFDAGAWVEGLPRYMNHTQLAELHAIIEEVMQSQTASEPLDRPRRAPAENASRGGVGEARGTHEHLAMSVAIVLKFMLTEFLPIQIALKTLAPIIFGGLVQGALASAATETLAATSNFIIGRSFLADRLRGFSVFGSEPVGKASWFYSLERAAKDFLMKAKDGREACSVFSIEAVADQPLLQFALQDDGARLTLLLRLAPVLPLPFDSYWYLLGALDVGLGDFAAAHFIGCLKTAQQIVLVESIAFAVVAILVSTVATRLINELLGLEDATIAESKDESARVPSEFGTVGALAMSSSSQSLHARYGKIHHTTTRESAPPPRPPPLRTIQNVPSFGDYYDMGKEVMPSTHRYMKVNFAVRKSDKQEVVVKVRFKPSCFRSRQDEKKWRQNTEFLLNLPQNLGVAKIYEVMEDPTAFYIVMEKVPASVVDTCEQTRLAAPTECMQEKKSYLQLAAAGCLHLLAGPANHRTALGVTCWVTQHLAAIFLIAAALDRLTAKLPPSIVQDVIEGQQERIWARAAYGFAGQPEPSVLQMMSICRDDRGSKARATPSQHSGSLGLVTLPEQLCTSSVHCWCCHEEFQEGYIVAVLPCSHTFCEDCIVKWSISGHTMSATCPLCRASFAKHERKVKCAPVGGLDLFETLEQMRKIPVATTREIMRQLLESLVFLHSHGAVHKDLKLENVMLDAGGEGKPSKSSLPAQAVKVIDFDTLESWCPSNASAKDVVGTDQYISQEAYAGKYSPLSDIFACGVILYRLLTGKFPFHDDMFDDEAGENWVGSPKMAQIRRRLKVAKVDFSKEVFQENSEAGDLVMRMLAYQENQRPTASAALEHPWFQDSRAAPQLPPYIQELVDDGIVVGEA</sequence>
<gene>
    <name evidence="14" type="primary">CPK1</name>
    <name evidence="14" type="ORF">AK812_SmicGene21886</name>
</gene>
<dbReference type="PANTHER" id="PTHR24349">
    <property type="entry name" value="SERINE/THREONINE-PROTEIN KINASE"/>
    <property type="match status" value="1"/>
</dbReference>
<organism evidence="14 15">
    <name type="scientific">Symbiodinium microadriaticum</name>
    <name type="common">Dinoflagellate</name>
    <name type="synonym">Zooxanthella microadriatica</name>
    <dbReference type="NCBI Taxonomy" id="2951"/>
    <lineage>
        <taxon>Eukaryota</taxon>
        <taxon>Sar</taxon>
        <taxon>Alveolata</taxon>
        <taxon>Dinophyceae</taxon>
        <taxon>Suessiales</taxon>
        <taxon>Symbiodiniaceae</taxon>
        <taxon>Symbiodinium</taxon>
    </lineage>
</organism>
<evidence type="ECO:0000256" key="10">
    <source>
        <dbReference type="SAM" id="MobiDB-lite"/>
    </source>
</evidence>
<dbReference type="Gene3D" id="1.10.510.10">
    <property type="entry name" value="Transferase(Phosphotransferase) domain 1"/>
    <property type="match status" value="1"/>
</dbReference>
<dbReference type="Pfam" id="PF13639">
    <property type="entry name" value="zf-RING_2"/>
    <property type="match status" value="1"/>
</dbReference>
<accession>A0A1Q9DL92</accession>
<dbReference type="PROSITE" id="PS50089">
    <property type="entry name" value="ZF_RING_2"/>
    <property type="match status" value="1"/>
</dbReference>
<dbReference type="OrthoDB" id="427073at2759"/>
<evidence type="ECO:0000256" key="5">
    <source>
        <dbReference type="ARBA" id="ARBA00022771"/>
    </source>
</evidence>
<feature type="domain" description="RING-type" evidence="13">
    <location>
        <begin position="836"/>
        <end position="881"/>
    </location>
</feature>
<keyword evidence="4" id="KW-0547">Nucleotide-binding</keyword>
<dbReference type="InterPro" id="IPR011009">
    <property type="entry name" value="Kinase-like_dom_sf"/>
</dbReference>
<feature type="domain" description="Protein kinase" evidence="12">
    <location>
        <begin position="764"/>
        <end position="1096"/>
    </location>
</feature>
<evidence type="ECO:0000256" key="6">
    <source>
        <dbReference type="ARBA" id="ARBA00022777"/>
    </source>
</evidence>
<keyword evidence="15" id="KW-1185">Reference proteome</keyword>
<keyword evidence="6 14" id="KW-0418">Kinase</keyword>
<evidence type="ECO:0000256" key="4">
    <source>
        <dbReference type="ARBA" id="ARBA00022741"/>
    </source>
</evidence>
<evidence type="ECO:0000259" key="13">
    <source>
        <dbReference type="PROSITE" id="PS50089"/>
    </source>
</evidence>
<feature type="transmembrane region" description="Helical" evidence="11">
    <location>
        <begin position="474"/>
        <end position="497"/>
    </location>
</feature>
<evidence type="ECO:0000259" key="12">
    <source>
        <dbReference type="PROSITE" id="PS50011"/>
    </source>
</evidence>
<keyword evidence="8" id="KW-0067">ATP-binding</keyword>
<name>A0A1Q9DL92_SYMMI</name>
<reference evidence="14 15" key="1">
    <citation type="submission" date="2016-02" db="EMBL/GenBank/DDBJ databases">
        <title>Genome analysis of coral dinoflagellate symbionts highlights evolutionary adaptations to a symbiotic lifestyle.</title>
        <authorList>
            <person name="Aranda M."/>
            <person name="Li Y."/>
            <person name="Liew Y.J."/>
            <person name="Baumgarten S."/>
            <person name="Simakov O."/>
            <person name="Wilson M."/>
            <person name="Piel J."/>
            <person name="Ashoor H."/>
            <person name="Bougouffa S."/>
            <person name="Bajic V.B."/>
            <person name="Ryu T."/>
            <person name="Ravasi T."/>
            <person name="Bayer T."/>
            <person name="Micklem G."/>
            <person name="Kim H."/>
            <person name="Bhak J."/>
            <person name="Lajeunesse T.C."/>
            <person name="Voolstra C.R."/>
        </authorList>
    </citation>
    <scope>NUCLEOTIDE SEQUENCE [LARGE SCALE GENOMIC DNA]</scope>
    <source>
        <strain evidence="14 15">CCMP2467</strain>
    </source>
</reference>
<dbReference type="Proteomes" id="UP000186817">
    <property type="component" value="Unassembled WGS sequence"/>
</dbReference>
<dbReference type="AlphaFoldDB" id="A0A1Q9DL92"/>
<dbReference type="Pfam" id="PF00069">
    <property type="entry name" value="Pkinase"/>
    <property type="match status" value="1"/>
</dbReference>
<dbReference type="PROSITE" id="PS00518">
    <property type="entry name" value="ZF_RING_1"/>
    <property type="match status" value="1"/>
</dbReference>
<evidence type="ECO:0000256" key="1">
    <source>
        <dbReference type="ARBA" id="ARBA00022527"/>
    </source>
</evidence>
<keyword evidence="1" id="KW-0723">Serine/threonine-protein kinase</keyword>
<dbReference type="InterPro" id="IPR017907">
    <property type="entry name" value="Znf_RING_CS"/>
</dbReference>
<evidence type="ECO:0000256" key="9">
    <source>
        <dbReference type="PROSITE-ProRule" id="PRU00175"/>
    </source>
</evidence>
<dbReference type="PROSITE" id="PS50011">
    <property type="entry name" value="PROTEIN_KINASE_DOM"/>
    <property type="match status" value="1"/>
</dbReference>
<keyword evidence="3" id="KW-0479">Metal-binding</keyword>
<evidence type="ECO:0000256" key="7">
    <source>
        <dbReference type="ARBA" id="ARBA00022833"/>
    </source>
</evidence>
<keyword evidence="11" id="KW-0472">Membrane</keyword>
<dbReference type="Gene3D" id="3.30.40.10">
    <property type="entry name" value="Zinc/RING finger domain, C3HC4 (zinc finger)"/>
    <property type="match status" value="1"/>
</dbReference>
<feature type="region of interest" description="Disordered" evidence="10">
    <location>
        <begin position="300"/>
        <end position="324"/>
    </location>
</feature>
<dbReference type="InterPro" id="IPR000719">
    <property type="entry name" value="Prot_kinase_dom"/>
</dbReference>
<dbReference type="SUPFAM" id="SSF57850">
    <property type="entry name" value="RING/U-box"/>
    <property type="match status" value="1"/>
</dbReference>
<keyword evidence="5 9" id="KW-0863">Zinc-finger</keyword>
<dbReference type="InterPro" id="IPR013083">
    <property type="entry name" value="Znf_RING/FYVE/PHD"/>
</dbReference>
<keyword evidence="11" id="KW-1133">Transmembrane helix</keyword>
<keyword evidence="2" id="KW-0808">Transferase</keyword>
<keyword evidence="7" id="KW-0862">Zinc</keyword>
<evidence type="ECO:0000256" key="8">
    <source>
        <dbReference type="ARBA" id="ARBA00022840"/>
    </source>
</evidence>
<evidence type="ECO:0000256" key="11">
    <source>
        <dbReference type="SAM" id="Phobius"/>
    </source>
</evidence>
<dbReference type="Gene3D" id="3.30.200.20">
    <property type="entry name" value="Phosphorylase Kinase, domain 1"/>
    <property type="match status" value="1"/>
</dbReference>
<feature type="transmembrane region" description="Helical" evidence="11">
    <location>
        <begin position="504"/>
        <end position="526"/>
    </location>
</feature>
<dbReference type="GO" id="GO:0008270">
    <property type="term" value="F:zinc ion binding"/>
    <property type="evidence" value="ECO:0007669"/>
    <property type="project" value="UniProtKB-KW"/>
</dbReference>
<evidence type="ECO:0000313" key="14">
    <source>
        <dbReference type="EMBL" id="OLP95928.1"/>
    </source>
</evidence>
<dbReference type="SMART" id="SM00184">
    <property type="entry name" value="RING"/>
    <property type="match status" value="1"/>
</dbReference>
<dbReference type="GO" id="GO:0004674">
    <property type="term" value="F:protein serine/threonine kinase activity"/>
    <property type="evidence" value="ECO:0007669"/>
    <property type="project" value="UniProtKB-KW"/>
</dbReference>